<evidence type="ECO:0000313" key="7">
    <source>
        <dbReference type="Proteomes" id="UP000282084"/>
    </source>
</evidence>
<proteinExistence type="predicted"/>
<dbReference type="AlphaFoldDB" id="A0A495W248"/>
<dbReference type="Pfam" id="PF12833">
    <property type="entry name" value="HTH_18"/>
    <property type="match status" value="1"/>
</dbReference>
<dbReference type="InterPro" id="IPR009057">
    <property type="entry name" value="Homeodomain-like_sf"/>
</dbReference>
<evidence type="ECO:0000313" key="6">
    <source>
        <dbReference type="EMBL" id="RKT55210.1"/>
    </source>
</evidence>
<evidence type="ECO:0000259" key="5">
    <source>
        <dbReference type="PROSITE" id="PS01124"/>
    </source>
</evidence>
<reference evidence="6 7" key="1">
    <citation type="submission" date="2018-10" db="EMBL/GenBank/DDBJ databases">
        <title>Sequencing the genomes of 1000 actinobacteria strains.</title>
        <authorList>
            <person name="Klenk H.-P."/>
        </authorList>
    </citation>
    <scope>NUCLEOTIDE SEQUENCE [LARGE SCALE GENOMIC DNA]</scope>
    <source>
        <strain evidence="6 7">DSM 43800</strain>
    </source>
</reference>
<gene>
    <name evidence="6" type="ORF">C8E97_3868</name>
</gene>
<dbReference type="PANTHER" id="PTHR43280:SF28">
    <property type="entry name" value="HTH-TYPE TRANSCRIPTIONAL ACTIVATOR RHAS"/>
    <property type="match status" value="1"/>
</dbReference>
<dbReference type="PROSITE" id="PS00041">
    <property type="entry name" value="HTH_ARAC_FAMILY_1"/>
    <property type="match status" value="1"/>
</dbReference>
<dbReference type="InterPro" id="IPR018060">
    <property type="entry name" value="HTH_AraC"/>
</dbReference>
<protein>
    <submittedName>
        <fullName evidence="6">AraC-like DNA-binding protein</fullName>
    </submittedName>
</protein>
<sequence>MQDAVERAIDTMWSRYDEPLSLADMADTAILSKFYFSRVFRTLTGTSPGRFLTAIRLSKAKQLLLETSLSVTEISYMVGYNSLGTFTSRFTRSVGVSPARYRALSGEGVLSLSAFPGPARAHQGGAVCGWVDVPDTGTPVRVYVGAFKDPIAQGLPSACDIRDGAGPYRLDSVPEGQWFIRAAVVAVHDLDPQPSKRRPLLIGAAESITVRAGRTAEADIETRLSRLLDLPILLALPELDCVIGSTVSNGPTPSGGSAAWESAAHGARFADRKA</sequence>
<dbReference type="PRINTS" id="PR00032">
    <property type="entry name" value="HTHARAC"/>
</dbReference>
<keyword evidence="1" id="KW-0805">Transcription regulation</keyword>
<name>A0A495W248_9PSEU</name>
<organism evidence="6 7">
    <name type="scientific">Saccharothrix australiensis</name>
    <dbReference type="NCBI Taxonomy" id="2072"/>
    <lineage>
        <taxon>Bacteria</taxon>
        <taxon>Bacillati</taxon>
        <taxon>Actinomycetota</taxon>
        <taxon>Actinomycetes</taxon>
        <taxon>Pseudonocardiales</taxon>
        <taxon>Pseudonocardiaceae</taxon>
        <taxon>Saccharothrix</taxon>
    </lineage>
</organism>
<dbReference type="PANTHER" id="PTHR43280">
    <property type="entry name" value="ARAC-FAMILY TRANSCRIPTIONAL REGULATOR"/>
    <property type="match status" value="1"/>
</dbReference>
<keyword evidence="2 6" id="KW-0238">DNA-binding</keyword>
<keyword evidence="3" id="KW-0804">Transcription</keyword>
<dbReference type="GO" id="GO:0003700">
    <property type="term" value="F:DNA-binding transcription factor activity"/>
    <property type="evidence" value="ECO:0007669"/>
    <property type="project" value="InterPro"/>
</dbReference>
<feature type="domain" description="HTH araC/xylS-type" evidence="5">
    <location>
        <begin position="6"/>
        <end position="104"/>
    </location>
</feature>
<dbReference type="EMBL" id="RBXO01000001">
    <property type="protein sequence ID" value="RKT55210.1"/>
    <property type="molecule type" value="Genomic_DNA"/>
</dbReference>
<dbReference type="InterPro" id="IPR018062">
    <property type="entry name" value="HTH_AraC-typ_CS"/>
</dbReference>
<dbReference type="SMART" id="SM00342">
    <property type="entry name" value="HTH_ARAC"/>
    <property type="match status" value="1"/>
</dbReference>
<evidence type="ECO:0000256" key="2">
    <source>
        <dbReference type="ARBA" id="ARBA00023125"/>
    </source>
</evidence>
<feature type="region of interest" description="Disordered" evidence="4">
    <location>
        <begin position="250"/>
        <end position="274"/>
    </location>
</feature>
<evidence type="ECO:0000256" key="4">
    <source>
        <dbReference type="SAM" id="MobiDB-lite"/>
    </source>
</evidence>
<dbReference type="InterPro" id="IPR020449">
    <property type="entry name" value="Tscrpt_reg_AraC-type_HTH"/>
</dbReference>
<dbReference type="PROSITE" id="PS01124">
    <property type="entry name" value="HTH_ARAC_FAMILY_2"/>
    <property type="match status" value="1"/>
</dbReference>
<dbReference type="Proteomes" id="UP000282084">
    <property type="component" value="Unassembled WGS sequence"/>
</dbReference>
<dbReference type="SUPFAM" id="SSF46689">
    <property type="entry name" value="Homeodomain-like"/>
    <property type="match status" value="2"/>
</dbReference>
<accession>A0A495W248</accession>
<dbReference type="GO" id="GO:0043565">
    <property type="term" value="F:sequence-specific DNA binding"/>
    <property type="evidence" value="ECO:0007669"/>
    <property type="project" value="InterPro"/>
</dbReference>
<evidence type="ECO:0000256" key="3">
    <source>
        <dbReference type="ARBA" id="ARBA00023163"/>
    </source>
</evidence>
<evidence type="ECO:0000256" key="1">
    <source>
        <dbReference type="ARBA" id="ARBA00023015"/>
    </source>
</evidence>
<comment type="caution">
    <text evidence="6">The sequence shown here is derived from an EMBL/GenBank/DDBJ whole genome shotgun (WGS) entry which is preliminary data.</text>
</comment>
<keyword evidence="7" id="KW-1185">Reference proteome</keyword>
<dbReference type="Gene3D" id="1.10.10.60">
    <property type="entry name" value="Homeodomain-like"/>
    <property type="match status" value="2"/>
</dbReference>
<dbReference type="OrthoDB" id="9816011at2"/>